<keyword evidence="1" id="KW-0472">Membrane</keyword>
<dbReference type="AlphaFoldDB" id="A0A6C0K5K5"/>
<feature type="transmembrane region" description="Helical" evidence="1">
    <location>
        <begin position="89"/>
        <end position="107"/>
    </location>
</feature>
<keyword evidence="1" id="KW-1133">Transmembrane helix</keyword>
<keyword evidence="1" id="KW-0812">Transmembrane</keyword>
<feature type="transmembrane region" description="Helical" evidence="1">
    <location>
        <begin position="6"/>
        <end position="27"/>
    </location>
</feature>
<evidence type="ECO:0000256" key="1">
    <source>
        <dbReference type="SAM" id="Phobius"/>
    </source>
</evidence>
<sequence>MNTCSYGLLEISVYIVLLIIFFTVIFAEARSMNDMKNASNFILDDYLNKQVRPRLRSKTSLEGVLNLFLDEEELNVGIVCNSCVWRQSVTIAFMVGVMTTFIVKIVYPIPFHVFIVLFLSLFTFLFLLLSLINFHYYGQKIQLYEEGLEKMNDLLQSQEVK</sequence>
<accession>A0A6C0K5K5</accession>
<evidence type="ECO:0000313" key="2">
    <source>
        <dbReference type="EMBL" id="QHU12080.1"/>
    </source>
</evidence>
<dbReference type="EMBL" id="MN740797">
    <property type="protein sequence ID" value="QHU12080.1"/>
    <property type="molecule type" value="Genomic_DNA"/>
</dbReference>
<organism evidence="2">
    <name type="scientific">viral metagenome</name>
    <dbReference type="NCBI Taxonomy" id="1070528"/>
    <lineage>
        <taxon>unclassified sequences</taxon>
        <taxon>metagenomes</taxon>
        <taxon>organismal metagenomes</taxon>
    </lineage>
</organism>
<protein>
    <submittedName>
        <fullName evidence="2">Uncharacterized protein</fullName>
    </submittedName>
</protein>
<reference evidence="2" key="1">
    <citation type="journal article" date="2020" name="Nature">
        <title>Giant virus diversity and host interactions through global metagenomics.</title>
        <authorList>
            <person name="Schulz F."/>
            <person name="Roux S."/>
            <person name="Paez-Espino D."/>
            <person name="Jungbluth S."/>
            <person name="Walsh D.A."/>
            <person name="Denef V.J."/>
            <person name="McMahon K.D."/>
            <person name="Konstantinidis K.T."/>
            <person name="Eloe-Fadrosh E.A."/>
            <person name="Kyrpides N.C."/>
            <person name="Woyke T."/>
        </authorList>
    </citation>
    <scope>NUCLEOTIDE SEQUENCE</scope>
    <source>
        <strain evidence="2">GVMAG-S-1101169-75</strain>
    </source>
</reference>
<proteinExistence type="predicted"/>
<name>A0A6C0K5K5_9ZZZZ</name>
<feature type="transmembrane region" description="Helical" evidence="1">
    <location>
        <begin position="113"/>
        <end position="134"/>
    </location>
</feature>